<dbReference type="EMBL" id="FQUE01000008">
    <property type="protein sequence ID" value="SHF55615.1"/>
    <property type="molecule type" value="Genomic_DNA"/>
</dbReference>
<evidence type="ECO:0000313" key="1">
    <source>
        <dbReference type="EMBL" id="SHF55615.1"/>
    </source>
</evidence>
<sequence>MTDTTPTMLTELTPEELTQAQLDRMEAAITRLQPLLNLLERPVTGEEENLIKLLFQGLDTVIAGQDALRVQVSDLDQLIRDVMGEDD</sequence>
<gene>
    <name evidence="1" type="ORF">SAMN05444339_1086</name>
</gene>
<dbReference type="AlphaFoldDB" id="A0A1M5CLF6"/>
<organism evidence="1 2">
    <name type="scientific">Loktanella atrilutea</name>
    <dbReference type="NCBI Taxonomy" id="366533"/>
    <lineage>
        <taxon>Bacteria</taxon>
        <taxon>Pseudomonadati</taxon>
        <taxon>Pseudomonadota</taxon>
        <taxon>Alphaproteobacteria</taxon>
        <taxon>Rhodobacterales</taxon>
        <taxon>Roseobacteraceae</taxon>
        <taxon>Loktanella</taxon>
    </lineage>
</organism>
<evidence type="ECO:0000313" key="2">
    <source>
        <dbReference type="Proteomes" id="UP000183987"/>
    </source>
</evidence>
<keyword evidence="2" id="KW-1185">Reference proteome</keyword>
<proteinExistence type="predicted"/>
<reference evidence="2" key="1">
    <citation type="submission" date="2016-11" db="EMBL/GenBank/DDBJ databases">
        <authorList>
            <person name="Varghese N."/>
            <person name="Submissions S."/>
        </authorList>
    </citation>
    <scope>NUCLEOTIDE SEQUENCE [LARGE SCALE GENOMIC DNA]</scope>
    <source>
        <strain evidence="2">DSM 29326</strain>
    </source>
</reference>
<name>A0A1M5CLF6_LOKAT</name>
<protein>
    <submittedName>
        <fullName evidence="1">Uncharacterized protein</fullName>
    </submittedName>
</protein>
<accession>A0A1M5CLF6</accession>
<dbReference type="Proteomes" id="UP000183987">
    <property type="component" value="Unassembled WGS sequence"/>
</dbReference>